<proteinExistence type="predicted"/>
<keyword evidence="6" id="KW-1185">Reference proteome</keyword>
<comment type="subcellular location">
    <subcellularLocation>
        <location evidence="1">Membrane</location>
        <topology evidence="1">Multi-pass membrane protein</topology>
    </subcellularLocation>
</comment>
<dbReference type="Gene3D" id="1.20.1250.20">
    <property type="entry name" value="MFS general substrate transporter like domains"/>
    <property type="match status" value="1"/>
</dbReference>
<evidence type="ECO:0000256" key="3">
    <source>
        <dbReference type="ARBA" id="ARBA00022989"/>
    </source>
</evidence>
<dbReference type="GeneID" id="92008031"/>
<dbReference type="RefSeq" id="XP_066633290.1">
    <property type="nucleotide sequence ID" value="XM_066775409.1"/>
</dbReference>
<dbReference type="PANTHER" id="PTHR48022:SF28">
    <property type="entry name" value="MAJOR FACILITATOR SUPERFAMILY (MFS) PROFILE DOMAIN-CONTAINING PROTEIN-RELATED"/>
    <property type="match status" value="1"/>
</dbReference>
<evidence type="ECO:0000256" key="4">
    <source>
        <dbReference type="ARBA" id="ARBA00023136"/>
    </source>
</evidence>
<dbReference type="Pfam" id="PF00083">
    <property type="entry name" value="Sugar_tr"/>
    <property type="match status" value="1"/>
</dbReference>
<gene>
    <name evidence="5" type="ORF">SLS55_003946</name>
</gene>
<dbReference type="InterPro" id="IPR050360">
    <property type="entry name" value="MFS_Sugar_Transporters"/>
</dbReference>
<evidence type="ECO:0000256" key="1">
    <source>
        <dbReference type="ARBA" id="ARBA00004141"/>
    </source>
</evidence>
<name>A0ABR3CHZ8_9PEZI</name>
<sequence length="111" mass="12595">MIKIACQIIFSLIVLVLCPWIVETPRWLAKRGEVDKARQIISRLLDRPYDDPEVSGQLNEILDAISLEEEDGEPSWGEVFSNATKSRNLQRVCLGMGPYMMNQWSGINALC</sequence>
<evidence type="ECO:0000256" key="2">
    <source>
        <dbReference type="ARBA" id="ARBA00022692"/>
    </source>
</evidence>
<keyword evidence="2" id="KW-0812">Transmembrane</keyword>
<reference evidence="5 6" key="1">
    <citation type="submission" date="2024-02" db="EMBL/GenBank/DDBJ databases">
        <title>De novo assembly and annotation of 12 fungi associated with fruit tree decline syndrome in Ontario, Canada.</title>
        <authorList>
            <person name="Sulman M."/>
            <person name="Ellouze W."/>
            <person name="Ilyukhin E."/>
        </authorList>
    </citation>
    <scope>NUCLEOTIDE SEQUENCE [LARGE SCALE GENOMIC DNA]</scope>
    <source>
        <strain evidence="5 6">FDS-637</strain>
    </source>
</reference>
<organism evidence="5 6">
    <name type="scientific">Diplodia seriata</name>
    <dbReference type="NCBI Taxonomy" id="420778"/>
    <lineage>
        <taxon>Eukaryota</taxon>
        <taxon>Fungi</taxon>
        <taxon>Dikarya</taxon>
        <taxon>Ascomycota</taxon>
        <taxon>Pezizomycotina</taxon>
        <taxon>Dothideomycetes</taxon>
        <taxon>Dothideomycetes incertae sedis</taxon>
        <taxon>Botryosphaeriales</taxon>
        <taxon>Botryosphaeriaceae</taxon>
        <taxon>Diplodia</taxon>
    </lineage>
</organism>
<comment type="caution">
    <text evidence="5">The sequence shown here is derived from an EMBL/GenBank/DDBJ whole genome shotgun (WGS) entry which is preliminary data.</text>
</comment>
<dbReference type="PANTHER" id="PTHR48022">
    <property type="entry name" value="PLASTIDIC GLUCOSE TRANSPORTER 4"/>
    <property type="match status" value="1"/>
</dbReference>
<dbReference type="InterPro" id="IPR005828">
    <property type="entry name" value="MFS_sugar_transport-like"/>
</dbReference>
<evidence type="ECO:0000313" key="6">
    <source>
        <dbReference type="Proteomes" id="UP001430584"/>
    </source>
</evidence>
<dbReference type="InterPro" id="IPR036259">
    <property type="entry name" value="MFS_trans_sf"/>
</dbReference>
<keyword evidence="4" id="KW-0472">Membrane</keyword>
<dbReference type="EMBL" id="JAJVCZ030000004">
    <property type="protein sequence ID" value="KAL0260261.1"/>
    <property type="molecule type" value="Genomic_DNA"/>
</dbReference>
<dbReference type="Proteomes" id="UP001430584">
    <property type="component" value="Unassembled WGS sequence"/>
</dbReference>
<accession>A0ABR3CHZ8</accession>
<evidence type="ECO:0000313" key="5">
    <source>
        <dbReference type="EMBL" id="KAL0260261.1"/>
    </source>
</evidence>
<protein>
    <submittedName>
        <fullName evidence="5">Uncharacterized protein</fullName>
    </submittedName>
</protein>
<keyword evidence="3" id="KW-1133">Transmembrane helix</keyword>